<reference evidence="1 2" key="1">
    <citation type="submission" date="2016-10" db="EMBL/GenBank/DDBJ databases">
        <authorList>
            <person name="de Groot N.N."/>
        </authorList>
    </citation>
    <scope>NUCLEOTIDE SEQUENCE [LARGE SCALE GENOMIC DNA]</scope>
    <source>
        <strain evidence="1 2">APO</strain>
    </source>
</reference>
<dbReference type="STRING" id="159292.SAMN05192546_11169"/>
<dbReference type="EMBL" id="FNPV01000011">
    <property type="protein sequence ID" value="SDZ19186.1"/>
    <property type="molecule type" value="Genomic_DNA"/>
</dbReference>
<proteinExistence type="predicted"/>
<organism evidence="1 2">
    <name type="scientific">Tindallia californiensis</name>
    <dbReference type="NCBI Taxonomy" id="159292"/>
    <lineage>
        <taxon>Bacteria</taxon>
        <taxon>Bacillati</taxon>
        <taxon>Bacillota</taxon>
        <taxon>Clostridia</taxon>
        <taxon>Peptostreptococcales</taxon>
        <taxon>Tindalliaceae</taxon>
        <taxon>Tindallia</taxon>
    </lineage>
</organism>
<sequence length="382" mass="44152">MGIWEWFLGLFKKESGLVRLDENIDNIKAEVLYKKLAVDASINLIANAVARSEFITYEQGKEKRGENYYLFNVEPNPNKTSSKFWREAIHQLVYNNECLIIQQNDYFYVADSFVKKPYAFRDNLYDQVEVSGLSLREKFRERDVFHLELHKQEIRKVIDGMYVSYGKLIEASMKHYKANNSRRGILKIPTSYPETEKAQKELESLLNEKMRRFFNAEGGAALPLSNGMEYDELTSNIGVKGTAEGREVRSFVDDIFDFVAVAFQIPPQLLRGNVADTDKAVNNFLTFCINPIAELVEDEVNRKLYGKANYLNRTYMKMDTTRIKSVDITDIASSLDILTRIGANTLNDNLRILGREEIDEAWANERYITKNYEKINDNAEGR</sequence>
<dbReference type="Pfam" id="PF04860">
    <property type="entry name" value="Phage_portal"/>
    <property type="match status" value="1"/>
</dbReference>
<dbReference type="NCBIfam" id="TIGR01537">
    <property type="entry name" value="portal_HK97"/>
    <property type="match status" value="1"/>
</dbReference>
<dbReference type="AlphaFoldDB" id="A0A1H3R0S8"/>
<keyword evidence="2" id="KW-1185">Reference proteome</keyword>
<gene>
    <name evidence="1" type="ORF">SAMN05192546_11169</name>
</gene>
<evidence type="ECO:0000313" key="2">
    <source>
        <dbReference type="Proteomes" id="UP000199230"/>
    </source>
</evidence>
<dbReference type="OrthoDB" id="395750at2"/>
<dbReference type="InterPro" id="IPR006944">
    <property type="entry name" value="Phage/GTA_portal"/>
</dbReference>
<evidence type="ECO:0000313" key="1">
    <source>
        <dbReference type="EMBL" id="SDZ19186.1"/>
    </source>
</evidence>
<name>A0A1H3R0S8_9FIRM</name>
<dbReference type="Proteomes" id="UP000199230">
    <property type="component" value="Unassembled WGS sequence"/>
</dbReference>
<accession>A0A1H3R0S8</accession>
<protein>
    <submittedName>
        <fullName evidence="1">Phage portal protein, HK97 family</fullName>
    </submittedName>
</protein>
<dbReference type="InterPro" id="IPR006427">
    <property type="entry name" value="Portal_HK97"/>
</dbReference>
<dbReference type="RefSeq" id="WP_093315359.1">
    <property type="nucleotide sequence ID" value="NZ_FNPV01000011.1"/>
</dbReference>